<evidence type="ECO:0000256" key="1">
    <source>
        <dbReference type="SAM" id="MobiDB-lite"/>
    </source>
</evidence>
<comment type="caution">
    <text evidence="2">The sequence shown here is derived from an EMBL/GenBank/DDBJ whole genome shotgun (WGS) entry which is preliminary data.</text>
</comment>
<keyword evidence="3" id="KW-1185">Reference proteome</keyword>
<dbReference type="OrthoDB" id="2929958at2759"/>
<feature type="compositionally biased region" description="Polar residues" evidence="1">
    <location>
        <begin position="8"/>
        <end position="21"/>
    </location>
</feature>
<dbReference type="Gene3D" id="1.20.1110.10">
    <property type="entry name" value="Calcium-transporting ATPase, transmembrane domain"/>
    <property type="match status" value="1"/>
</dbReference>
<protein>
    <submittedName>
        <fullName evidence="2">Plasma membrane atpase</fullName>
    </submittedName>
</protein>
<proteinExistence type="predicted"/>
<feature type="region of interest" description="Disordered" evidence="1">
    <location>
        <begin position="1"/>
        <end position="42"/>
    </location>
</feature>
<dbReference type="AlphaFoldDB" id="A0A7J6WZA4"/>
<feature type="non-terminal residue" evidence="2">
    <location>
        <position position="1"/>
    </location>
</feature>
<reference evidence="2 3" key="1">
    <citation type="submission" date="2020-06" db="EMBL/GenBank/DDBJ databases">
        <title>Transcriptomic and genomic resources for Thalictrum thalictroides and T. hernandezii: Facilitating candidate gene discovery in an emerging model plant lineage.</title>
        <authorList>
            <person name="Arias T."/>
            <person name="Riano-Pachon D.M."/>
            <person name="Di Stilio V.S."/>
        </authorList>
    </citation>
    <scope>NUCLEOTIDE SEQUENCE [LARGE SCALE GENOMIC DNA]</scope>
    <source>
        <strain evidence="3">cv. WT478/WT964</strain>
        <tissue evidence="2">Leaves</tissue>
    </source>
</reference>
<name>A0A7J6WZA4_THATH</name>
<evidence type="ECO:0000313" key="2">
    <source>
        <dbReference type="EMBL" id="KAF5201442.1"/>
    </source>
</evidence>
<accession>A0A7J6WZA4</accession>
<gene>
    <name evidence="2" type="ORF">FRX31_008971</name>
</gene>
<evidence type="ECO:0000313" key="3">
    <source>
        <dbReference type="Proteomes" id="UP000554482"/>
    </source>
</evidence>
<dbReference type="Proteomes" id="UP000554482">
    <property type="component" value="Unassembled WGS sequence"/>
</dbReference>
<feature type="compositionally biased region" description="Basic and acidic residues" evidence="1">
    <location>
        <begin position="25"/>
        <end position="42"/>
    </location>
</feature>
<organism evidence="2 3">
    <name type="scientific">Thalictrum thalictroides</name>
    <name type="common">Rue-anemone</name>
    <name type="synonym">Anemone thalictroides</name>
    <dbReference type="NCBI Taxonomy" id="46969"/>
    <lineage>
        <taxon>Eukaryota</taxon>
        <taxon>Viridiplantae</taxon>
        <taxon>Streptophyta</taxon>
        <taxon>Embryophyta</taxon>
        <taxon>Tracheophyta</taxon>
        <taxon>Spermatophyta</taxon>
        <taxon>Magnoliopsida</taxon>
        <taxon>Ranunculales</taxon>
        <taxon>Ranunculaceae</taxon>
        <taxon>Thalictroideae</taxon>
        <taxon>Thalictrum</taxon>
    </lineage>
</organism>
<dbReference type="EMBL" id="JABWDY010009439">
    <property type="protein sequence ID" value="KAF5201442.1"/>
    <property type="molecule type" value="Genomic_DNA"/>
</dbReference>
<sequence>MRSKDIATGNTQERSSTQMIYKQSDIARQEAPGKTKESAGDRLEKDASVVALPVDELFEKADGFAGVFPGTIMTISKDRVKPSPMPDSWKLKIFSLLVANLLAVYPNWEFARIRGVGWGWAGVIWLYSPVTYFPLDLLKFIVRNVLSGKAWDNLLENK</sequence>